<evidence type="ECO:0000256" key="1">
    <source>
        <dbReference type="SAM" id="MobiDB-lite"/>
    </source>
</evidence>
<dbReference type="CDD" id="cd17040">
    <property type="entry name" value="Ubl_MoaD_like"/>
    <property type="match status" value="1"/>
</dbReference>
<dbReference type="Gene3D" id="3.10.20.30">
    <property type="match status" value="1"/>
</dbReference>
<proteinExistence type="predicted"/>
<protein>
    <submittedName>
        <fullName evidence="2">MoaD/ThiS family protein</fullName>
    </submittedName>
</protein>
<evidence type="ECO:0000313" key="2">
    <source>
        <dbReference type="EMBL" id="MFD2205840.1"/>
    </source>
</evidence>
<dbReference type="EMBL" id="JBHUII010000004">
    <property type="protein sequence ID" value="MFD2205840.1"/>
    <property type="molecule type" value="Genomic_DNA"/>
</dbReference>
<comment type="caution">
    <text evidence="2">The sequence shown here is derived from an EMBL/GenBank/DDBJ whole genome shotgun (WGS) entry which is preliminary data.</text>
</comment>
<organism evidence="2 3">
    <name type="scientific">Kiloniella antarctica</name>
    <dbReference type="NCBI Taxonomy" id="1550907"/>
    <lineage>
        <taxon>Bacteria</taxon>
        <taxon>Pseudomonadati</taxon>
        <taxon>Pseudomonadota</taxon>
        <taxon>Alphaproteobacteria</taxon>
        <taxon>Rhodospirillales</taxon>
        <taxon>Kiloniellaceae</taxon>
        <taxon>Kiloniella</taxon>
    </lineage>
</organism>
<dbReference type="RefSeq" id="WP_380250840.1">
    <property type="nucleotide sequence ID" value="NZ_JBHUII010000004.1"/>
</dbReference>
<dbReference type="InterPro" id="IPR003749">
    <property type="entry name" value="ThiS/MoaD-like"/>
</dbReference>
<name>A0ABW5BLR4_9PROT</name>
<dbReference type="Proteomes" id="UP001597294">
    <property type="component" value="Unassembled WGS sequence"/>
</dbReference>
<dbReference type="InterPro" id="IPR016155">
    <property type="entry name" value="Mopterin_synth/thiamin_S_b"/>
</dbReference>
<dbReference type="SUPFAM" id="SSF54285">
    <property type="entry name" value="MoaD/ThiS"/>
    <property type="match status" value="1"/>
</dbReference>
<reference evidence="3" key="1">
    <citation type="journal article" date="2019" name="Int. J. Syst. Evol. Microbiol.">
        <title>The Global Catalogue of Microorganisms (GCM) 10K type strain sequencing project: providing services to taxonomists for standard genome sequencing and annotation.</title>
        <authorList>
            <consortium name="The Broad Institute Genomics Platform"/>
            <consortium name="The Broad Institute Genome Sequencing Center for Infectious Disease"/>
            <person name="Wu L."/>
            <person name="Ma J."/>
        </authorList>
    </citation>
    <scope>NUCLEOTIDE SEQUENCE [LARGE SCALE GENOMIC DNA]</scope>
    <source>
        <strain evidence="3">CGMCC 4.7192</strain>
    </source>
</reference>
<dbReference type="Pfam" id="PF02597">
    <property type="entry name" value="ThiS"/>
    <property type="match status" value="1"/>
</dbReference>
<accession>A0ABW5BLR4</accession>
<sequence length="118" mass="12971">MTTPKWLRNKVTEKEQGGPHQQRGPPSLHGCVVTEGNMVQVTLSGTIQQIAGGISTLEIEAKNIRQLLNGLEKQCPELKPEIEKGIAVAINGTIYRDDWFQPIPEDSEIFLIPRLAGG</sequence>
<keyword evidence="3" id="KW-1185">Reference proteome</keyword>
<gene>
    <name evidence="2" type="ORF">ACFSKO_09470</name>
</gene>
<dbReference type="InterPro" id="IPR012675">
    <property type="entry name" value="Beta-grasp_dom_sf"/>
</dbReference>
<feature type="region of interest" description="Disordered" evidence="1">
    <location>
        <begin position="1"/>
        <end position="28"/>
    </location>
</feature>
<evidence type="ECO:0000313" key="3">
    <source>
        <dbReference type="Proteomes" id="UP001597294"/>
    </source>
</evidence>